<keyword evidence="2" id="KW-1185">Reference proteome</keyword>
<name>A0A1N7CN71_9EURY</name>
<evidence type="ECO:0000313" key="2">
    <source>
        <dbReference type="Proteomes" id="UP000185936"/>
    </source>
</evidence>
<sequence>MFIDPERLEARLRDEFDGTVGQARVVVRQAVDLADAGQYQADVGATLTTDVVIEELSDAPDGTPPERWNWWIGSLELAYGGYSQFGIRRYRDLD</sequence>
<dbReference type="Pfam" id="PF26484">
    <property type="entry name" value="WNWW"/>
    <property type="match status" value="1"/>
</dbReference>
<dbReference type="EMBL" id="FTNR01000001">
    <property type="protein sequence ID" value="SIR65089.1"/>
    <property type="molecule type" value="Genomic_DNA"/>
</dbReference>
<reference evidence="2" key="1">
    <citation type="submission" date="2017-01" db="EMBL/GenBank/DDBJ databases">
        <authorList>
            <person name="Varghese N."/>
            <person name="Submissions S."/>
        </authorList>
    </citation>
    <scope>NUCLEOTIDE SEQUENCE [LARGE SCALE GENOMIC DNA]</scope>
    <source>
        <strain evidence="2">type strain: HArc-</strain>
    </source>
</reference>
<protein>
    <submittedName>
        <fullName evidence="1">Uncharacterized protein</fullName>
    </submittedName>
</protein>
<dbReference type="Proteomes" id="UP000185936">
    <property type="component" value="Unassembled WGS sequence"/>
</dbReference>
<accession>A0A1N7CN71</accession>
<proteinExistence type="predicted"/>
<gene>
    <name evidence="1" type="ORF">SAMN05421752_101473</name>
</gene>
<evidence type="ECO:0000313" key="1">
    <source>
        <dbReference type="EMBL" id="SIR65089.1"/>
    </source>
</evidence>
<dbReference type="OrthoDB" id="197908at2157"/>
<dbReference type="InterPro" id="IPR058716">
    <property type="entry name" value="WNWW_dom-containing"/>
</dbReference>
<dbReference type="AlphaFoldDB" id="A0A1N7CN71"/>
<dbReference type="RefSeq" id="WP_076607555.1">
    <property type="nucleotide sequence ID" value="NZ_FTNR01000001.1"/>
</dbReference>
<dbReference type="STRING" id="308853.SAMN05421752_101473"/>
<organism evidence="1 2">
    <name type="scientific">Natronorubrum thiooxidans</name>
    <dbReference type="NCBI Taxonomy" id="308853"/>
    <lineage>
        <taxon>Archaea</taxon>
        <taxon>Methanobacteriati</taxon>
        <taxon>Methanobacteriota</taxon>
        <taxon>Stenosarchaea group</taxon>
        <taxon>Halobacteria</taxon>
        <taxon>Halobacteriales</taxon>
        <taxon>Natrialbaceae</taxon>
        <taxon>Natronorubrum</taxon>
    </lineage>
</organism>